<dbReference type="PANTHER" id="PTHR33332">
    <property type="entry name" value="REVERSE TRANSCRIPTASE DOMAIN-CONTAINING PROTEIN"/>
    <property type="match status" value="1"/>
</dbReference>
<keyword evidence="2" id="KW-1185">Reference proteome</keyword>
<reference evidence="2" key="2">
    <citation type="submission" date="2017-12" db="EMBL/GenBank/DDBJ databases">
        <title>Genome sequence of the Bar-tailed Godwit (Limosa lapponica baueri).</title>
        <authorList>
            <person name="Lima N.C.B."/>
            <person name="Parody-Merino A.M."/>
            <person name="Battley P.F."/>
            <person name="Fidler A.E."/>
            <person name="Prosdocimi F."/>
        </authorList>
    </citation>
    <scope>NUCLEOTIDE SEQUENCE [LARGE SCALE GENOMIC DNA]</scope>
</reference>
<gene>
    <name evidence="1" type="ORF">llap_8944</name>
</gene>
<dbReference type="Proteomes" id="UP000233556">
    <property type="component" value="Unassembled WGS sequence"/>
</dbReference>
<organism evidence="1 2">
    <name type="scientific">Limosa lapponica baueri</name>
    <dbReference type="NCBI Taxonomy" id="1758121"/>
    <lineage>
        <taxon>Eukaryota</taxon>
        <taxon>Metazoa</taxon>
        <taxon>Chordata</taxon>
        <taxon>Craniata</taxon>
        <taxon>Vertebrata</taxon>
        <taxon>Euteleostomi</taxon>
        <taxon>Archelosauria</taxon>
        <taxon>Archosauria</taxon>
        <taxon>Dinosauria</taxon>
        <taxon>Saurischia</taxon>
        <taxon>Theropoda</taxon>
        <taxon>Coelurosauria</taxon>
        <taxon>Aves</taxon>
        <taxon>Neognathae</taxon>
        <taxon>Neoaves</taxon>
        <taxon>Charadriiformes</taxon>
        <taxon>Scolopacidae</taxon>
        <taxon>Limosa</taxon>
    </lineage>
</organism>
<dbReference type="PRINTS" id="PR01345">
    <property type="entry name" value="CERVTRCPTASE"/>
</dbReference>
<protein>
    <recommendedName>
        <fullName evidence="3">Rna-directed dna polymerase from mobile element jockey-like</fullName>
    </recommendedName>
</protein>
<dbReference type="OrthoDB" id="416454at2759"/>
<evidence type="ECO:0000313" key="1">
    <source>
        <dbReference type="EMBL" id="PKU40748.1"/>
    </source>
</evidence>
<accession>A0A2I0U3T0</accession>
<dbReference type="AlphaFoldDB" id="A0A2I0U3T0"/>
<evidence type="ECO:0000313" key="2">
    <source>
        <dbReference type="Proteomes" id="UP000233556"/>
    </source>
</evidence>
<evidence type="ECO:0008006" key="3">
    <source>
        <dbReference type="Google" id="ProtNLM"/>
    </source>
</evidence>
<name>A0A2I0U3T0_LIMLA</name>
<proteinExistence type="predicted"/>
<reference evidence="2" key="1">
    <citation type="submission" date="2017-11" db="EMBL/GenBank/DDBJ databases">
        <authorList>
            <person name="Lima N.C."/>
            <person name="Parody-Merino A.M."/>
            <person name="Battley P.F."/>
            <person name="Fidler A.E."/>
            <person name="Prosdocimi F."/>
        </authorList>
    </citation>
    <scope>NUCLEOTIDE SEQUENCE [LARGE SCALE GENOMIC DNA]</scope>
</reference>
<sequence>MLKGWGAIQRDLDNLEKWPCVNLMSFNKAKCRVLNLGRGNPGYKYRLGDERIESSPVEKDLGVLVDEKLDMSWQHALAAQKANHILGCIERSMASRLMEVILRLYSALIRPHRKSYVQLWSPQLKKDKDLLEQVQKRTTKIIRRLEHLSGEDSLRELGLLKLERRRFQGVLIATFQYLKGA</sequence>
<dbReference type="EMBL" id="KZ506213">
    <property type="protein sequence ID" value="PKU40748.1"/>
    <property type="molecule type" value="Genomic_DNA"/>
</dbReference>